<reference evidence="1 2" key="1">
    <citation type="submission" date="2015-10" db="EMBL/GenBank/DDBJ databases">
        <authorList>
            <person name="Dalman M.J."/>
            <person name="Fischman H.D."/>
            <person name="Fletcher E.R."/>
            <person name="Franz K."/>
            <person name="Guillaume J.D."/>
            <person name="Hardy E.C."/>
            <person name="Jeavons A.O."/>
            <person name="Jurik C.R."/>
            <person name="Krahn A.H."/>
            <person name="Machay A.M."/>
            <person name="Mejicano-Gormley E.P."/>
            <person name="Petrovich M."/>
            <person name="Platte C.A."/>
            <person name="Rich A."/>
            <person name="Royer J."/>
            <person name="Theis M.C."/>
            <person name="Vela N.M."/>
            <person name="Stukey J."/>
            <person name="Best A."/>
            <person name="Anders K.R."/>
            <person name="Bradley K.W."/>
            <person name="Asai D.J."/>
            <person name="Bowman C.A."/>
            <person name="Russell D.A."/>
            <person name="Pope W.H."/>
            <person name="Jacobs-Sera D."/>
            <person name="Hendrix R.W."/>
            <person name="Hatfull G.F."/>
        </authorList>
    </citation>
    <scope>NUCLEOTIDE SEQUENCE [LARGE SCALE GENOMIC DNA]</scope>
</reference>
<protein>
    <submittedName>
        <fullName evidence="1">Uncharacterized protein</fullName>
    </submittedName>
</protein>
<evidence type="ECO:0000313" key="2">
    <source>
        <dbReference type="Proteomes" id="UP000225053"/>
    </source>
</evidence>
<evidence type="ECO:0000313" key="1">
    <source>
        <dbReference type="EMBL" id="AMB17366.1"/>
    </source>
</evidence>
<dbReference type="Proteomes" id="UP000225053">
    <property type="component" value="Segment"/>
</dbReference>
<organism evidence="1 2">
    <name type="scientific">Mycobacterium phage Glass</name>
    <dbReference type="NCBI Taxonomy" id="1784939"/>
    <lineage>
        <taxon>Viruses</taxon>
        <taxon>Duplodnaviria</taxon>
        <taxon>Heunggongvirae</taxon>
        <taxon>Uroviricota</taxon>
        <taxon>Caudoviricetes</taxon>
        <taxon>Bclasvirinae</taxon>
        <taxon>Rosebushvirus</taxon>
        <taxon>Rosebushvirus rosebush</taxon>
    </lineage>
</organism>
<proteinExistence type="predicted"/>
<sequence>MAGCSADMSRGYTTMRGYYAAAERRLPTVCARHGDYRHDLTVDGSCAACVRTLDNTAAST</sequence>
<dbReference type="EMBL" id="KT880194">
    <property type="protein sequence ID" value="AMB17366.1"/>
    <property type="molecule type" value="Genomic_DNA"/>
</dbReference>
<name>A0A0Y0AA04_9CAUD</name>
<accession>A0A0Y0AA04</accession>
<gene>
    <name evidence="1" type="ORF">SEA_GLASS_52</name>
</gene>